<keyword evidence="3" id="KW-1185">Reference proteome</keyword>
<accession>A0A813EG24</accession>
<evidence type="ECO:0000313" key="2">
    <source>
        <dbReference type="EMBL" id="CAE8648113.1"/>
    </source>
</evidence>
<dbReference type="AlphaFoldDB" id="A0A813EG24"/>
<reference evidence="1" key="1">
    <citation type="submission" date="2021-02" db="EMBL/GenBank/DDBJ databases">
        <authorList>
            <person name="Dougan E. K."/>
            <person name="Rhodes N."/>
            <person name="Thang M."/>
            <person name="Chan C."/>
        </authorList>
    </citation>
    <scope>NUCLEOTIDE SEQUENCE</scope>
</reference>
<gene>
    <name evidence="1" type="ORF">PGLA1383_LOCUS15063</name>
    <name evidence="2" type="ORF">PGLA2088_LOCUS6282</name>
</gene>
<evidence type="ECO:0000313" key="1">
    <source>
        <dbReference type="EMBL" id="CAE8596601.1"/>
    </source>
</evidence>
<sequence length="99" mass="10829">MAQSLGSGAHIQILCRNISAWLLHVQVDSTKFRAFGPRTSVIAGCGQFDLELRTCVAVDLIALPRSNCPKESLAMSLLCWDSWQSRKILEELVVVLASG</sequence>
<dbReference type="EMBL" id="CAJNNW010006223">
    <property type="protein sequence ID" value="CAE8648113.1"/>
    <property type="molecule type" value="Genomic_DNA"/>
</dbReference>
<organism evidence="1 3">
    <name type="scientific">Polarella glacialis</name>
    <name type="common">Dinoflagellate</name>
    <dbReference type="NCBI Taxonomy" id="89957"/>
    <lineage>
        <taxon>Eukaryota</taxon>
        <taxon>Sar</taxon>
        <taxon>Alveolata</taxon>
        <taxon>Dinophyceae</taxon>
        <taxon>Suessiales</taxon>
        <taxon>Suessiaceae</taxon>
        <taxon>Polarella</taxon>
    </lineage>
</organism>
<evidence type="ECO:0000313" key="3">
    <source>
        <dbReference type="Proteomes" id="UP000654075"/>
    </source>
</evidence>
<protein>
    <submittedName>
        <fullName evidence="1">Uncharacterized protein</fullName>
    </submittedName>
</protein>
<dbReference type="Proteomes" id="UP000654075">
    <property type="component" value="Unassembled WGS sequence"/>
</dbReference>
<comment type="caution">
    <text evidence="1">The sequence shown here is derived from an EMBL/GenBank/DDBJ whole genome shotgun (WGS) entry which is preliminary data.</text>
</comment>
<proteinExistence type="predicted"/>
<dbReference type="Proteomes" id="UP000626109">
    <property type="component" value="Unassembled WGS sequence"/>
</dbReference>
<name>A0A813EG24_POLGL</name>
<dbReference type="EMBL" id="CAJNNV010008748">
    <property type="protein sequence ID" value="CAE8596601.1"/>
    <property type="molecule type" value="Genomic_DNA"/>
</dbReference>